<reference evidence="1" key="2">
    <citation type="journal article" date="2015" name="Fish Shellfish Immunol.">
        <title>Early steps in the European eel (Anguilla anguilla)-Vibrio vulnificus interaction in the gills: Role of the RtxA13 toxin.</title>
        <authorList>
            <person name="Callol A."/>
            <person name="Pajuelo D."/>
            <person name="Ebbesson L."/>
            <person name="Teles M."/>
            <person name="MacKenzie S."/>
            <person name="Amaro C."/>
        </authorList>
    </citation>
    <scope>NUCLEOTIDE SEQUENCE</scope>
</reference>
<protein>
    <submittedName>
        <fullName evidence="1">Uncharacterized protein</fullName>
    </submittedName>
</protein>
<name>A0A0E9VRG2_ANGAN</name>
<dbReference type="EMBL" id="GBXM01028729">
    <property type="protein sequence ID" value="JAH79848.1"/>
    <property type="molecule type" value="Transcribed_RNA"/>
</dbReference>
<evidence type="ECO:0000313" key="1">
    <source>
        <dbReference type="EMBL" id="JAH79848.1"/>
    </source>
</evidence>
<organism evidence="1">
    <name type="scientific">Anguilla anguilla</name>
    <name type="common">European freshwater eel</name>
    <name type="synonym">Muraena anguilla</name>
    <dbReference type="NCBI Taxonomy" id="7936"/>
    <lineage>
        <taxon>Eukaryota</taxon>
        <taxon>Metazoa</taxon>
        <taxon>Chordata</taxon>
        <taxon>Craniata</taxon>
        <taxon>Vertebrata</taxon>
        <taxon>Euteleostomi</taxon>
        <taxon>Actinopterygii</taxon>
        <taxon>Neopterygii</taxon>
        <taxon>Teleostei</taxon>
        <taxon>Anguilliformes</taxon>
        <taxon>Anguillidae</taxon>
        <taxon>Anguilla</taxon>
    </lineage>
</organism>
<dbReference type="AlphaFoldDB" id="A0A0E9VRG2"/>
<proteinExistence type="predicted"/>
<sequence>MHSCLCYLGYGLRKEQENNTEVWCCLIIKAQNEFCCYKSLTLLVNSIL</sequence>
<accession>A0A0E9VRG2</accession>
<reference evidence="1" key="1">
    <citation type="submission" date="2014-11" db="EMBL/GenBank/DDBJ databases">
        <authorList>
            <person name="Amaro Gonzalez C."/>
        </authorList>
    </citation>
    <scope>NUCLEOTIDE SEQUENCE</scope>
</reference>